<dbReference type="GO" id="GO:0005886">
    <property type="term" value="C:plasma membrane"/>
    <property type="evidence" value="ECO:0007669"/>
    <property type="project" value="TreeGrafter"/>
</dbReference>
<dbReference type="GO" id="GO:0012506">
    <property type="term" value="C:vesicle membrane"/>
    <property type="evidence" value="ECO:0007669"/>
    <property type="project" value="TreeGrafter"/>
</dbReference>
<comment type="caution">
    <text evidence="4">The sequence shown here is derived from an EMBL/GenBank/DDBJ whole genome shotgun (WGS) entry which is preliminary data.</text>
</comment>
<dbReference type="GO" id="GO:0001786">
    <property type="term" value="F:phosphatidylserine binding"/>
    <property type="evidence" value="ECO:0007669"/>
    <property type="project" value="TreeGrafter"/>
</dbReference>
<protein>
    <recommendedName>
        <fullName evidence="5">Annexin</fullName>
    </recommendedName>
</protein>
<reference evidence="4" key="3">
    <citation type="submission" date="2019-06" db="EMBL/GenBank/DDBJ databases">
        <authorList>
            <person name="Poynton C."/>
            <person name="Hasenbein S."/>
            <person name="Benoit J.B."/>
            <person name="Sepulveda M.S."/>
            <person name="Poelchau M.F."/>
            <person name="Murali S.C."/>
            <person name="Chen S."/>
            <person name="Glastad K.M."/>
            <person name="Werren J.H."/>
            <person name="Vineis J.H."/>
            <person name="Bowen J.L."/>
            <person name="Friedrich M."/>
            <person name="Jones J."/>
            <person name="Robertson H.M."/>
            <person name="Feyereisen R."/>
            <person name="Mechler-Hickson A."/>
            <person name="Mathers N."/>
            <person name="Lee C.E."/>
            <person name="Colbourne J.K."/>
            <person name="Biales A."/>
            <person name="Johnston J.S."/>
            <person name="Wellborn G.A."/>
            <person name="Rosendale A.J."/>
            <person name="Cridge A.G."/>
            <person name="Munoz-Torres M.C."/>
            <person name="Bain P.A."/>
            <person name="Manny A.R."/>
            <person name="Major K.M."/>
            <person name="Lambert F.N."/>
            <person name="Vulpe C.D."/>
            <person name="Tuck P."/>
            <person name="Blalock B.J."/>
            <person name="Lin Y.-Y."/>
            <person name="Smith M.E."/>
            <person name="Ochoa-Acuna H."/>
            <person name="Chen M.-J.M."/>
            <person name="Childers C.P."/>
            <person name="Qu J."/>
            <person name="Dugan S."/>
            <person name="Lee S.L."/>
            <person name="Chao H."/>
            <person name="Dinh H."/>
            <person name="Han Y."/>
            <person name="Doddapaneni H."/>
            <person name="Worley K.C."/>
            <person name="Muzny D.M."/>
            <person name="Gibbs R.A."/>
            <person name="Richards S."/>
        </authorList>
    </citation>
    <scope>NUCLEOTIDE SEQUENCE</scope>
    <source>
        <strain evidence="4">HAZT.00-mixed</strain>
        <tissue evidence="4">Whole organism</tissue>
    </source>
</reference>
<keyword evidence="2" id="KW-0677">Repeat</keyword>
<evidence type="ECO:0000256" key="3">
    <source>
        <dbReference type="ARBA" id="ARBA00023216"/>
    </source>
</evidence>
<dbReference type="GO" id="GO:0005737">
    <property type="term" value="C:cytoplasm"/>
    <property type="evidence" value="ECO:0007669"/>
    <property type="project" value="TreeGrafter"/>
</dbReference>
<keyword evidence="3" id="KW-0041">Annexin</keyword>
<evidence type="ECO:0000256" key="2">
    <source>
        <dbReference type="ARBA" id="ARBA00022737"/>
    </source>
</evidence>
<dbReference type="PRINTS" id="PR00196">
    <property type="entry name" value="ANNEXIN"/>
</dbReference>
<dbReference type="AlphaFoldDB" id="A0A6A0H5Q2"/>
<dbReference type="Pfam" id="PF00191">
    <property type="entry name" value="Annexin"/>
    <property type="match status" value="1"/>
</dbReference>
<gene>
    <name evidence="4" type="ORF">HAZT_HAZT002194</name>
</gene>
<accession>A0A6A0H5Q2</accession>
<dbReference type="InterPro" id="IPR037104">
    <property type="entry name" value="Annexin_sf"/>
</dbReference>
<dbReference type="EMBL" id="JQDR03006142">
    <property type="protein sequence ID" value="KAA0200666.1"/>
    <property type="molecule type" value="Genomic_DNA"/>
</dbReference>
<dbReference type="Gene3D" id="1.10.220.10">
    <property type="entry name" value="Annexin"/>
    <property type="match status" value="1"/>
</dbReference>
<reference evidence="4" key="1">
    <citation type="submission" date="2014-08" db="EMBL/GenBank/DDBJ databases">
        <authorList>
            <person name="Murali S."/>
            <person name="Richards S."/>
            <person name="Bandaranaike D."/>
            <person name="Bellair M."/>
            <person name="Blankenburg K."/>
            <person name="Chao H."/>
            <person name="Dinh H."/>
            <person name="Doddapaneni H."/>
            <person name="Dugan-Rocha S."/>
            <person name="Elkadiri S."/>
            <person name="Gnanaolivu R."/>
            <person name="Hughes D."/>
            <person name="Lee S."/>
            <person name="Li M."/>
            <person name="Ming W."/>
            <person name="Munidasa M."/>
            <person name="Muniz J."/>
            <person name="Nguyen L."/>
            <person name="Osuji N."/>
            <person name="Pu L.-L."/>
            <person name="Puazo M."/>
            <person name="Skinner E."/>
            <person name="Qu C."/>
            <person name="Quiroz J."/>
            <person name="Raj R."/>
            <person name="Weissenberger G."/>
            <person name="Xin Y."/>
            <person name="Zou X."/>
            <person name="Han Y."/>
            <person name="Worley K."/>
            <person name="Muzny D."/>
            <person name="Gibbs R."/>
        </authorList>
    </citation>
    <scope>NUCLEOTIDE SEQUENCE</scope>
    <source>
        <strain evidence="4">HAZT.00-mixed</strain>
        <tissue evidence="4">Whole organism</tissue>
    </source>
</reference>
<dbReference type="PROSITE" id="PS51897">
    <property type="entry name" value="ANNEXIN_2"/>
    <property type="match status" value="1"/>
</dbReference>
<reference evidence="4" key="2">
    <citation type="journal article" date="2018" name="Environ. Sci. Technol.">
        <title>The Toxicogenome of Hyalella azteca: A Model for Sediment Ecotoxicology and Evolutionary Toxicology.</title>
        <authorList>
            <person name="Poynton H.C."/>
            <person name="Hasenbein S."/>
            <person name="Benoit J.B."/>
            <person name="Sepulveda M.S."/>
            <person name="Poelchau M.F."/>
            <person name="Hughes D.S.T."/>
            <person name="Murali S.C."/>
            <person name="Chen S."/>
            <person name="Glastad K.M."/>
            <person name="Goodisman M.A.D."/>
            <person name="Werren J.H."/>
            <person name="Vineis J.H."/>
            <person name="Bowen J.L."/>
            <person name="Friedrich M."/>
            <person name="Jones J."/>
            <person name="Robertson H.M."/>
            <person name="Feyereisen R."/>
            <person name="Mechler-Hickson A."/>
            <person name="Mathers N."/>
            <person name="Lee C.E."/>
            <person name="Colbourne J.K."/>
            <person name="Biales A."/>
            <person name="Johnston J.S."/>
            <person name="Wellborn G.A."/>
            <person name="Rosendale A.J."/>
            <person name="Cridge A.G."/>
            <person name="Munoz-Torres M.C."/>
            <person name="Bain P.A."/>
            <person name="Manny A.R."/>
            <person name="Major K.M."/>
            <person name="Lambert F.N."/>
            <person name="Vulpe C.D."/>
            <person name="Tuck P."/>
            <person name="Blalock B.J."/>
            <person name="Lin Y.Y."/>
            <person name="Smith M.E."/>
            <person name="Ochoa-Acuna H."/>
            <person name="Chen M.M."/>
            <person name="Childers C.P."/>
            <person name="Qu J."/>
            <person name="Dugan S."/>
            <person name="Lee S.L."/>
            <person name="Chao H."/>
            <person name="Dinh H."/>
            <person name="Han Y."/>
            <person name="Doddapaneni H."/>
            <person name="Worley K.C."/>
            <person name="Muzny D.M."/>
            <person name="Gibbs R.A."/>
            <person name="Richards S."/>
        </authorList>
    </citation>
    <scope>NUCLEOTIDE SEQUENCE</scope>
    <source>
        <strain evidence="4">HAZT.00-mixed</strain>
        <tissue evidence="4">Whole organism</tissue>
    </source>
</reference>
<dbReference type="InterPro" id="IPR018502">
    <property type="entry name" value="Annexin_repeat"/>
</dbReference>
<dbReference type="SUPFAM" id="SSF47874">
    <property type="entry name" value="Annexin"/>
    <property type="match status" value="1"/>
</dbReference>
<dbReference type="FunFam" id="1.10.220.10:FF:000005">
    <property type="entry name" value="Annexin"/>
    <property type="match status" value="1"/>
</dbReference>
<evidence type="ECO:0000256" key="1">
    <source>
        <dbReference type="ARBA" id="ARBA00007831"/>
    </source>
</evidence>
<proteinExistence type="inferred from homology"/>
<dbReference type="PANTHER" id="PTHR10502">
    <property type="entry name" value="ANNEXIN"/>
    <property type="match status" value="1"/>
</dbReference>
<organism evidence="4">
    <name type="scientific">Hyalella azteca</name>
    <name type="common">Amphipod</name>
    <dbReference type="NCBI Taxonomy" id="294128"/>
    <lineage>
        <taxon>Eukaryota</taxon>
        <taxon>Metazoa</taxon>
        <taxon>Ecdysozoa</taxon>
        <taxon>Arthropoda</taxon>
        <taxon>Crustacea</taxon>
        <taxon>Multicrustacea</taxon>
        <taxon>Malacostraca</taxon>
        <taxon>Eumalacostraca</taxon>
        <taxon>Peracarida</taxon>
        <taxon>Amphipoda</taxon>
        <taxon>Senticaudata</taxon>
        <taxon>Talitrida</taxon>
        <taxon>Talitroidea</taxon>
        <taxon>Hyalellidae</taxon>
        <taxon>Hyalella</taxon>
    </lineage>
</organism>
<dbReference type="OrthoDB" id="37886at2759"/>
<dbReference type="GO" id="GO:0005509">
    <property type="term" value="F:calcium ion binding"/>
    <property type="evidence" value="ECO:0007669"/>
    <property type="project" value="InterPro"/>
</dbReference>
<evidence type="ECO:0008006" key="5">
    <source>
        <dbReference type="Google" id="ProtNLM"/>
    </source>
</evidence>
<dbReference type="GO" id="GO:0005634">
    <property type="term" value="C:nucleus"/>
    <property type="evidence" value="ECO:0007669"/>
    <property type="project" value="TreeGrafter"/>
</dbReference>
<dbReference type="GO" id="GO:0005544">
    <property type="term" value="F:calcium-dependent phospholipid binding"/>
    <property type="evidence" value="ECO:0007669"/>
    <property type="project" value="InterPro"/>
</dbReference>
<name>A0A6A0H5Q2_HYAAZ</name>
<comment type="similarity">
    <text evidence="1">Belongs to the annexin family.</text>
</comment>
<evidence type="ECO:0000313" key="4">
    <source>
        <dbReference type="EMBL" id="KAA0200666.1"/>
    </source>
</evidence>
<dbReference type="PANTHER" id="PTHR10502:SF102">
    <property type="entry name" value="ANNEXIN B11"/>
    <property type="match status" value="1"/>
</dbReference>
<dbReference type="Proteomes" id="UP000711488">
    <property type="component" value="Unassembled WGS sequence"/>
</dbReference>
<sequence>MEPPAQPTIRYLGNFDPSTDAAMLRKAMKGFGTDEASIINILANRTSDQRQKIILSFKQAYGKVRY</sequence>
<dbReference type="InterPro" id="IPR001464">
    <property type="entry name" value="Annexin"/>
</dbReference>